<gene>
    <name evidence="10" type="ordered locus">Trebr_2138</name>
</gene>
<evidence type="ECO:0000256" key="1">
    <source>
        <dbReference type="ARBA" id="ARBA00022598"/>
    </source>
</evidence>
<keyword evidence="6" id="KW-0460">Magnesium</keyword>
<dbReference type="Gene3D" id="3.90.650.10">
    <property type="entry name" value="PurM-like C-terminal domain"/>
    <property type="match status" value="1"/>
</dbReference>
<dbReference type="FunFam" id="3.30.1330.10:FF:000013">
    <property type="entry name" value="Phosphoribosylformylglycinamidine synthase"/>
    <property type="match status" value="1"/>
</dbReference>
<dbReference type="EC" id="6.3.5.3" evidence="10"/>
<keyword evidence="5" id="KW-0067">ATP-binding</keyword>
<evidence type="ECO:0000259" key="8">
    <source>
        <dbReference type="Pfam" id="PF02769"/>
    </source>
</evidence>
<dbReference type="InterPro" id="IPR029062">
    <property type="entry name" value="Class_I_gatase-like"/>
</dbReference>
<dbReference type="GO" id="GO:0005524">
    <property type="term" value="F:ATP binding"/>
    <property type="evidence" value="ECO:0007669"/>
    <property type="project" value="UniProtKB-KW"/>
</dbReference>
<dbReference type="InterPro" id="IPR016188">
    <property type="entry name" value="PurM-like_N"/>
</dbReference>
<dbReference type="SMART" id="SM01211">
    <property type="entry name" value="GATase_5"/>
    <property type="match status" value="1"/>
</dbReference>
<dbReference type="SUPFAM" id="SSF56042">
    <property type="entry name" value="PurM C-terminal domain-like"/>
    <property type="match status" value="2"/>
</dbReference>
<proteinExistence type="predicted"/>
<keyword evidence="11" id="KW-1185">Reference proteome</keyword>
<keyword evidence="1 10" id="KW-0436">Ligase</keyword>
<organism evidence="10 11">
    <name type="scientific">Treponema brennaborense (strain DSM 12168 / CIP 105900 / DD5/3)</name>
    <dbReference type="NCBI Taxonomy" id="906968"/>
    <lineage>
        <taxon>Bacteria</taxon>
        <taxon>Pseudomonadati</taxon>
        <taxon>Spirochaetota</taxon>
        <taxon>Spirochaetia</taxon>
        <taxon>Spirochaetales</taxon>
        <taxon>Treponemataceae</taxon>
        <taxon>Treponema</taxon>
    </lineage>
</organism>
<dbReference type="GO" id="GO:0004642">
    <property type="term" value="F:phosphoribosylformylglycinamidine synthase activity"/>
    <property type="evidence" value="ECO:0007669"/>
    <property type="project" value="UniProtKB-EC"/>
</dbReference>
<dbReference type="InterPro" id="IPR041609">
    <property type="entry name" value="PurL_linker"/>
</dbReference>
<name>F4LKJ7_TREBD</name>
<dbReference type="STRING" id="906968.Trebr_2138"/>
<dbReference type="OrthoDB" id="9804441at2"/>
<dbReference type="Gene3D" id="3.40.50.880">
    <property type="match status" value="1"/>
</dbReference>
<dbReference type="eggNOG" id="COG0047">
    <property type="taxonomic scope" value="Bacteria"/>
</dbReference>
<dbReference type="Gene3D" id="1.10.8.750">
    <property type="entry name" value="Phosphoribosylformylglycinamidine synthase, linker domain"/>
    <property type="match status" value="1"/>
</dbReference>
<feature type="domain" description="Phosphoribosylformylglycinamidine synthase linker" evidence="9">
    <location>
        <begin position="188"/>
        <end position="235"/>
    </location>
</feature>
<dbReference type="Pfam" id="PF00586">
    <property type="entry name" value="AIRS"/>
    <property type="match status" value="1"/>
</dbReference>
<dbReference type="Pfam" id="PF13507">
    <property type="entry name" value="GATase_5"/>
    <property type="match status" value="1"/>
</dbReference>
<keyword evidence="3" id="KW-0547">Nucleotide-binding</keyword>
<dbReference type="GO" id="GO:0046872">
    <property type="term" value="F:metal ion binding"/>
    <property type="evidence" value="ECO:0007669"/>
    <property type="project" value="UniProtKB-KW"/>
</dbReference>
<dbReference type="SUPFAM" id="SSF55326">
    <property type="entry name" value="PurM N-terminal domain-like"/>
    <property type="match status" value="2"/>
</dbReference>
<dbReference type="Pfam" id="PF02769">
    <property type="entry name" value="AIRS_C"/>
    <property type="match status" value="1"/>
</dbReference>
<dbReference type="GO" id="GO:0006164">
    <property type="term" value="P:purine nucleotide biosynthetic process"/>
    <property type="evidence" value="ECO:0007669"/>
    <property type="project" value="UniProtKB-KW"/>
</dbReference>
<feature type="domain" description="PurM-like N-terminal" evidence="7">
    <location>
        <begin position="783"/>
        <end position="881"/>
    </location>
</feature>
<dbReference type="SUPFAM" id="SSF52317">
    <property type="entry name" value="Class I glutamine amidotransferase-like"/>
    <property type="match status" value="1"/>
</dbReference>
<dbReference type="Proteomes" id="UP000006546">
    <property type="component" value="Chromosome"/>
</dbReference>
<dbReference type="Gene3D" id="3.30.1330.10">
    <property type="entry name" value="PurM-like, N-terminal domain"/>
    <property type="match status" value="2"/>
</dbReference>
<evidence type="ECO:0000259" key="9">
    <source>
        <dbReference type="Pfam" id="PF18072"/>
    </source>
</evidence>
<protein>
    <submittedName>
        <fullName evidence="10">Phosphoribosylformylglycinamidine synthase</fullName>
        <ecNumber evidence="10">6.3.5.3</ecNumber>
    </submittedName>
</protein>
<feature type="domain" description="PurM-like C-terminal" evidence="8">
    <location>
        <begin position="469"/>
        <end position="619"/>
    </location>
</feature>
<accession>F4LKJ7</accession>
<keyword evidence="4" id="KW-0658">Purine biosynthesis</keyword>
<dbReference type="Pfam" id="PF18072">
    <property type="entry name" value="FGAR-AT_linker"/>
    <property type="match status" value="1"/>
</dbReference>
<dbReference type="PROSITE" id="PS51273">
    <property type="entry name" value="GATASE_TYPE_1"/>
    <property type="match status" value="1"/>
</dbReference>
<dbReference type="KEGG" id="tbe:Trebr_2138"/>
<sequence>MFRLYIERKPGFQNEAARIHSELTGFLGITSVTGVRYVNRYDIEHTSERLVHAAASRIFSEPQSDRCCFSRLALNPDETAIIWEYLPGQYDQRSDSAEQCLSLLQAGLERESADVSAEKPKVRCAKMVILSGNVSVQELEKIRAYLINPVDSRLASPSVPETLSLETTVPGDIPVVNGFISYSKDELAALHAKMGLAMDLADIEFLQNYFKTVRRDPTETEIRVLDTYWSDHCRHTTFNTVLDSIRIEDGPYADRFRASLQQYTDMRTELYAGRSDKPVTLMDMAVIGAKYLKKHGKLDDIELSPEINACSIYIDVHYTEPNADTAAACARLDSSASAEKTERWLLMFKNETHNHPTEIEPFGGAATCIGGAIRDPLSGRSWVYQALRVTGAADPTVPVSKTREGKLPQMKLTREAAAGFSSYGNQIGLTTGQVAEMYHPGFEAKRMELGAVIAAAPADTVMREEPECGDIVVLVGGGTGRDGIGGATGSSKVHTAKSVTEAAAEVQKGNAVEERKIQRLFRNPAVSRLIRRCNDFGAGGVAVAVGELAPGLTINLDAVPKKYDGLNGTELAISESQERMAIVVRKSDVQQLLDAAAAENLNAAVIAEVTDTNRLVMTWRGKTIVDIERSFLDTAGASRSAEAVIASPDPAASPLAKPLDSVIAAGIPAHVPAASGGVTASGGVSVAAAPRVTASGGAELDSADSRAVSAETLGLAWKACLSDLACCSQRGLSERFDGSIGSASVLFPMGGKYQSTPEAGMAAKIPVLPPRETSTVSLMSFGYDPRVAQWSPWHGAQTAVLSSLAKIAAMGGNPARCRLTFQEYFERTVDAAAWGKPLAALLGALDAQKSAGTAAIGGKDSMSGSFQELTVPPTLVSFAVGTDCAGRVRGGSFAAPGHSVYLVSVPYSKDFAPDFETFNKNTAALYSLGASSVCAAYPVGAGGIAEAVSKMAFGNRVGFVLSSVPSPVSETGSGCRSAAKSTSAADLFVPRYGDILIETTVPLSASDFAKAGFVPGTVALLGTTQVQPEITVAAAALPEAHLDLAECQRVWETPLAAVFPPVSAEASSRCPPYPEFARRVHPSLEAARAAVHGDHVAAGAECAAVHARRAAVCGNRAASDSRCGSAVKPRVLVPVFPGTNCEYDMARAFTLAGADSKILVFRNNTPQALADSLAELENELSAAQILALSGGFSAGDEPDGSGKFIANVLREPRVRDAVMALLEKRGGLVLGICNGFQALIKTGLLPYGKILEPSESMPTLTYNNVGRHISRICRTRTVSALSPWARHPSVLDGRVHYVPISHGEGRVVMDDALAEQLFASGQIFSQYADERGEPAVAEPDNPNGSAFAIEGMTSPDGRVLGKMGHSERTIGTGRFGCSRDLIKNVAGDPAVNDSGNSCENLFAAGVAYFS</sequence>
<dbReference type="InterPro" id="IPR036676">
    <property type="entry name" value="PurM-like_C_sf"/>
</dbReference>
<evidence type="ECO:0000256" key="4">
    <source>
        <dbReference type="ARBA" id="ARBA00022755"/>
    </source>
</evidence>
<dbReference type="eggNOG" id="COG0046">
    <property type="taxonomic scope" value="Bacteria"/>
</dbReference>
<evidence type="ECO:0000259" key="7">
    <source>
        <dbReference type="Pfam" id="PF00586"/>
    </source>
</evidence>
<evidence type="ECO:0000256" key="6">
    <source>
        <dbReference type="ARBA" id="ARBA00022842"/>
    </source>
</evidence>
<evidence type="ECO:0000313" key="11">
    <source>
        <dbReference type="Proteomes" id="UP000006546"/>
    </source>
</evidence>
<dbReference type="HOGENOM" id="CLU_003100_2_0_12"/>
<dbReference type="InterPro" id="IPR010918">
    <property type="entry name" value="PurM-like_C_dom"/>
</dbReference>
<keyword evidence="2" id="KW-0479">Metal-binding</keyword>
<dbReference type="GO" id="GO:0005737">
    <property type="term" value="C:cytoplasm"/>
    <property type="evidence" value="ECO:0007669"/>
    <property type="project" value="TreeGrafter"/>
</dbReference>
<dbReference type="EMBL" id="CP002696">
    <property type="protein sequence ID" value="AEE17553.1"/>
    <property type="molecule type" value="Genomic_DNA"/>
</dbReference>
<dbReference type="InterPro" id="IPR036921">
    <property type="entry name" value="PurM-like_N_sf"/>
</dbReference>
<dbReference type="PANTHER" id="PTHR10099">
    <property type="entry name" value="PHOSPHORIBOSYLFORMYLGLYCINAMIDINE SYNTHASE"/>
    <property type="match status" value="1"/>
</dbReference>
<evidence type="ECO:0000256" key="5">
    <source>
        <dbReference type="ARBA" id="ARBA00022840"/>
    </source>
</evidence>
<reference evidence="11" key="1">
    <citation type="submission" date="2011-04" db="EMBL/GenBank/DDBJ databases">
        <title>The complete genome of Treponema brennaborense DSM 12168.</title>
        <authorList>
            <person name="Lucas S."/>
            <person name="Han J."/>
            <person name="Lapidus A."/>
            <person name="Bruce D."/>
            <person name="Goodwin L."/>
            <person name="Pitluck S."/>
            <person name="Peters L."/>
            <person name="Kyrpides N."/>
            <person name="Mavromatis K."/>
            <person name="Ivanova N."/>
            <person name="Mikhailova N."/>
            <person name="Pagani I."/>
            <person name="Teshima H."/>
            <person name="Detter J.C."/>
            <person name="Tapia R."/>
            <person name="Han C."/>
            <person name="Land M."/>
            <person name="Hauser L."/>
            <person name="Markowitz V."/>
            <person name="Cheng J.-F."/>
            <person name="Hugenholtz P."/>
            <person name="Woyke T."/>
            <person name="Wu D."/>
            <person name="Gronow S."/>
            <person name="Wellnitz S."/>
            <person name="Brambilla E."/>
            <person name="Klenk H.-P."/>
            <person name="Eisen J.A."/>
        </authorList>
    </citation>
    <scope>NUCLEOTIDE SEQUENCE [LARGE SCALE GENOMIC DNA]</scope>
    <source>
        <strain evidence="11">DSM 12168 / CIP 105900 / DD5/3</strain>
    </source>
</reference>
<evidence type="ECO:0000256" key="2">
    <source>
        <dbReference type="ARBA" id="ARBA00022723"/>
    </source>
</evidence>
<evidence type="ECO:0000256" key="3">
    <source>
        <dbReference type="ARBA" id="ARBA00022741"/>
    </source>
</evidence>
<dbReference type="PANTHER" id="PTHR10099:SF1">
    <property type="entry name" value="PHOSPHORIBOSYLFORMYLGLYCINAMIDINE SYNTHASE"/>
    <property type="match status" value="1"/>
</dbReference>
<dbReference type="RefSeq" id="WP_013759255.1">
    <property type="nucleotide sequence ID" value="NC_015500.1"/>
</dbReference>
<evidence type="ECO:0000313" key="10">
    <source>
        <dbReference type="EMBL" id="AEE17553.1"/>
    </source>
</evidence>